<name>A0A8B7ZPF1_ACAPL</name>
<dbReference type="SUPFAM" id="SSF47113">
    <property type="entry name" value="Histone-fold"/>
    <property type="match status" value="1"/>
</dbReference>
<feature type="domain" description="PH" evidence="4">
    <location>
        <begin position="438"/>
        <end position="546"/>
    </location>
</feature>
<accession>A0A8B7ZPF1</accession>
<dbReference type="GO" id="GO:0000786">
    <property type="term" value="C:nucleosome"/>
    <property type="evidence" value="ECO:0007669"/>
    <property type="project" value="InterPro"/>
</dbReference>
<dbReference type="SMART" id="SM00147">
    <property type="entry name" value="RasGEF"/>
    <property type="match status" value="1"/>
</dbReference>
<dbReference type="Gene3D" id="6.10.250.3060">
    <property type="match status" value="1"/>
</dbReference>
<dbReference type="CDD" id="cd00155">
    <property type="entry name" value="RasGEF"/>
    <property type="match status" value="1"/>
</dbReference>
<dbReference type="InterPro" id="IPR002119">
    <property type="entry name" value="Histone_H2A"/>
</dbReference>
<dbReference type="GO" id="GO:0007265">
    <property type="term" value="P:Ras protein signal transduction"/>
    <property type="evidence" value="ECO:0007669"/>
    <property type="project" value="TreeGrafter"/>
</dbReference>
<feature type="compositionally biased region" description="Polar residues" evidence="3">
    <location>
        <begin position="1347"/>
        <end position="1368"/>
    </location>
</feature>
<feature type="region of interest" description="Disordered" evidence="3">
    <location>
        <begin position="1194"/>
        <end position="1230"/>
    </location>
</feature>
<dbReference type="PANTHER" id="PTHR23113:SF363">
    <property type="entry name" value="PROTEIN SON OF SEVENLESS"/>
    <property type="match status" value="1"/>
</dbReference>
<dbReference type="Pfam" id="PF00621">
    <property type="entry name" value="RhoGEF"/>
    <property type="match status" value="1"/>
</dbReference>
<evidence type="ECO:0000313" key="8">
    <source>
        <dbReference type="Proteomes" id="UP000694845"/>
    </source>
</evidence>
<dbReference type="InterPro" id="IPR019804">
    <property type="entry name" value="Ras_G-nucl-exch_fac_CS"/>
</dbReference>
<feature type="compositionally biased region" description="Pro residues" evidence="3">
    <location>
        <begin position="1135"/>
        <end position="1147"/>
    </location>
</feature>
<dbReference type="InterPro" id="IPR011993">
    <property type="entry name" value="PH-like_dom_sf"/>
</dbReference>
<dbReference type="CDD" id="cd00160">
    <property type="entry name" value="RhoGEF"/>
    <property type="match status" value="1"/>
</dbReference>
<dbReference type="SUPFAM" id="SSF48366">
    <property type="entry name" value="Ras GEF"/>
    <property type="match status" value="1"/>
</dbReference>
<gene>
    <name evidence="9" type="primary">LOC110987135</name>
</gene>
<dbReference type="RefSeq" id="XP_022105286.1">
    <property type="nucleotide sequence ID" value="XM_022249594.1"/>
</dbReference>
<dbReference type="SMART" id="SM00414">
    <property type="entry name" value="H2A"/>
    <property type="match status" value="1"/>
</dbReference>
<feature type="compositionally biased region" description="Polar residues" evidence="3">
    <location>
        <begin position="1381"/>
        <end position="1396"/>
    </location>
</feature>
<dbReference type="InterPro" id="IPR036964">
    <property type="entry name" value="RASGEF_cat_dom_sf"/>
</dbReference>
<dbReference type="Gene3D" id="2.30.29.30">
    <property type="entry name" value="Pleckstrin-homology domain (PH domain)/Phosphotyrosine-binding domain (PTB)"/>
    <property type="match status" value="1"/>
</dbReference>
<dbReference type="Gene3D" id="1.10.20.10">
    <property type="entry name" value="Histone, subunit A"/>
    <property type="match status" value="1"/>
</dbReference>
<keyword evidence="8" id="KW-1185">Reference proteome</keyword>
<dbReference type="InterPro" id="IPR000651">
    <property type="entry name" value="Ras-like_Gua-exchang_fac_N"/>
</dbReference>
<dbReference type="PROSITE" id="PS00720">
    <property type="entry name" value="RASGEF"/>
    <property type="match status" value="1"/>
</dbReference>
<dbReference type="InterPro" id="IPR009072">
    <property type="entry name" value="Histone-fold"/>
</dbReference>
<dbReference type="Gene3D" id="1.20.900.10">
    <property type="entry name" value="Dbl homology (DH) domain"/>
    <property type="match status" value="1"/>
</dbReference>
<organism evidence="8 9">
    <name type="scientific">Acanthaster planci</name>
    <name type="common">Crown-of-thorns starfish</name>
    <dbReference type="NCBI Taxonomy" id="133434"/>
    <lineage>
        <taxon>Eukaryota</taxon>
        <taxon>Metazoa</taxon>
        <taxon>Echinodermata</taxon>
        <taxon>Eleutherozoa</taxon>
        <taxon>Asterozoa</taxon>
        <taxon>Asteroidea</taxon>
        <taxon>Valvatacea</taxon>
        <taxon>Valvatida</taxon>
        <taxon>Acanthasteridae</taxon>
        <taxon>Acanthaster</taxon>
    </lineage>
</organism>
<dbReference type="KEGG" id="aplc:110987135"/>
<dbReference type="InterPro" id="IPR023578">
    <property type="entry name" value="Ras_GEF_dom_sf"/>
</dbReference>
<dbReference type="CDD" id="cd06224">
    <property type="entry name" value="REM"/>
    <property type="match status" value="1"/>
</dbReference>
<dbReference type="SUPFAM" id="SSF50729">
    <property type="entry name" value="PH domain-like"/>
    <property type="match status" value="1"/>
</dbReference>
<dbReference type="InterPro" id="IPR001849">
    <property type="entry name" value="PH_domain"/>
</dbReference>
<dbReference type="PROSITE" id="PS50003">
    <property type="entry name" value="PH_DOMAIN"/>
    <property type="match status" value="1"/>
</dbReference>
<evidence type="ECO:0000259" key="7">
    <source>
        <dbReference type="PROSITE" id="PS50212"/>
    </source>
</evidence>
<feature type="domain" description="N-terminal Ras-GEF" evidence="7">
    <location>
        <begin position="597"/>
        <end position="741"/>
    </location>
</feature>
<evidence type="ECO:0000259" key="6">
    <source>
        <dbReference type="PROSITE" id="PS50010"/>
    </source>
</evidence>
<dbReference type="InterPro" id="IPR000219">
    <property type="entry name" value="DH_dom"/>
</dbReference>
<evidence type="ECO:0000313" key="9">
    <source>
        <dbReference type="RefSeq" id="XP_022105286.1"/>
    </source>
</evidence>
<dbReference type="GO" id="GO:0030527">
    <property type="term" value="F:structural constituent of chromatin"/>
    <property type="evidence" value="ECO:0007669"/>
    <property type="project" value="InterPro"/>
</dbReference>
<dbReference type="FunFam" id="1.10.20.10:FF:000029">
    <property type="entry name" value="son of sevenless homolog 1 isoform X1"/>
    <property type="match status" value="1"/>
</dbReference>
<dbReference type="InterPro" id="IPR035899">
    <property type="entry name" value="DBL_dom_sf"/>
</dbReference>
<feature type="compositionally biased region" description="Low complexity" evidence="3">
    <location>
        <begin position="1301"/>
        <end position="1324"/>
    </location>
</feature>
<dbReference type="Pfam" id="PF22697">
    <property type="entry name" value="SOS1_NGEF_PH"/>
    <property type="match status" value="1"/>
</dbReference>
<keyword evidence="1 2" id="KW-0344">Guanine-nucleotide releasing factor</keyword>
<evidence type="ECO:0000259" key="4">
    <source>
        <dbReference type="PROSITE" id="PS50003"/>
    </source>
</evidence>
<dbReference type="SUPFAM" id="SSF48065">
    <property type="entry name" value="DBL homology domain (DH-domain)"/>
    <property type="match status" value="1"/>
</dbReference>
<dbReference type="CDD" id="cd22915">
    <property type="entry name" value="HFD_SOS1_rpt2"/>
    <property type="match status" value="1"/>
</dbReference>
<dbReference type="Pfam" id="PF00618">
    <property type="entry name" value="RasGEF_N"/>
    <property type="match status" value="1"/>
</dbReference>
<dbReference type="SMART" id="SM00325">
    <property type="entry name" value="RhoGEF"/>
    <property type="match status" value="1"/>
</dbReference>
<feature type="domain" description="Ras-GEF" evidence="5">
    <location>
        <begin position="776"/>
        <end position="1015"/>
    </location>
</feature>
<dbReference type="PANTHER" id="PTHR23113">
    <property type="entry name" value="GUANINE NUCLEOTIDE EXCHANGE FACTOR"/>
    <property type="match status" value="1"/>
</dbReference>
<protein>
    <submittedName>
        <fullName evidence="9">Son of sevenless homolog 1-like isoform X1</fullName>
    </submittedName>
</protein>
<dbReference type="InterPro" id="IPR001895">
    <property type="entry name" value="RASGEF_cat_dom"/>
</dbReference>
<dbReference type="SMART" id="SM00233">
    <property type="entry name" value="PH"/>
    <property type="match status" value="1"/>
</dbReference>
<dbReference type="InterPro" id="IPR055251">
    <property type="entry name" value="SOS1_NGEF_PH"/>
</dbReference>
<dbReference type="Pfam" id="PF00617">
    <property type="entry name" value="RasGEF"/>
    <property type="match status" value="1"/>
</dbReference>
<dbReference type="Gene3D" id="1.10.840.10">
    <property type="entry name" value="Ras guanine-nucleotide exchange factors catalytic domain"/>
    <property type="match status" value="1"/>
</dbReference>
<proteinExistence type="predicted"/>
<evidence type="ECO:0000256" key="2">
    <source>
        <dbReference type="PROSITE-ProRule" id="PRU00168"/>
    </source>
</evidence>
<dbReference type="GeneID" id="110987135"/>
<dbReference type="Proteomes" id="UP000694845">
    <property type="component" value="Unplaced"/>
</dbReference>
<evidence type="ECO:0000256" key="3">
    <source>
        <dbReference type="SAM" id="MobiDB-lite"/>
    </source>
</evidence>
<dbReference type="PROSITE" id="PS50010">
    <property type="entry name" value="DH_2"/>
    <property type="match status" value="1"/>
</dbReference>
<evidence type="ECO:0000256" key="1">
    <source>
        <dbReference type="ARBA" id="ARBA00022658"/>
    </source>
</evidence>
<dbReference type="OrthoDB" id="546434at2759"/>
<reference evidence="9" key="1">
    <citation type="submission" date="2025-08" db="UniProtKB">
        <authorList>
            <consortium name="RefSeq"/>
        </authorList>
    </citation>
    <scope>IDENTIFICATION</scope>
</reference>
<dbReference type="GO" id="GO:0046982">
    <property type="term" value="F:protein heterodimerization activity"/>
    <property type="evidence" value="ECO:0007669"/>
    <property type="project" value="InterPro"/>
</dbReference>
<dbReference type="GO" id="GO:0005886">
    <property type="term" value="C:plasma membrane"/>
    <property type="evidence" value="ECO:0007669"/>
    <property type="project" value="TreeGrafter"/>
</dbReference>
<feature type="region of interest" description="Disordered" evidence="3">
    <location>
        <begin position="1297"/>
        <end position="1396"/>
    </location>
</feature>
<sequence length="1396" mass="160425">MGGYDFENDDRWKGLLLTALRKVQREVHPSLIVEEAALEYIEPLIVRLLGMLCAGQPHTVQDVEERVQRAFPHPIDQWAISDARSALEKGKKKAPLVLPVDKIHPLLKEGLGYRVDSQVSLYLVAVMEYIAADILKLAGNYVKNIRHMEICCQDIKVAMCADKVLMEMFHQDDEEVSMSSLALEDSQEVDVRTGTLTYDEVVKDMILEETQYIRDLNLIIKVFRRLFTREPNLFSEQDVADIFGNLLDIHSISVSFLSQLEDAMEMMDDNSSYPAIGECFEEIAEGEEFEPYIPYANQILSSKSRGTLNRLLARPEVARYFQLQDNFKDAVAYVLPKLLLEPIYHCIHYFDVLKLLLKTSPNEDDRESLRQASGALKTLQTDLEKICTIGNLPKRKAGETLRFHRRVASRQLSIQKMNEIQKNIEGWEGKDINQLCNEFIIEGNLGKVHAGKNKKANTERHIFLFDLMIVCCKQNARKSVTSSSPEYRFKERYALRKISLVDREDTDDFKHGFEIKLKEQHPPIIFFAKNRDEKTTWMEALTTLCLRSTIERMLDTILAEEEAQQPLRLPTTAEYKFAEEDSPNNIVFEEGQKSRAGVPLIKGGTLLKLIERLTYHKYADPSFVRTFLTTYRSFCKPQELLSLLIDRFEIQDPEPTEEDRIALDRGAIVVREDLKRFRKEYAQPIQLRVLNVLRHWVDRHFYDFERNPDLPKRLMEFIDQVKGKAMRKWAESIKKIVQRRQEADQCIREITFERDPPLLEWHITRTPSEFDLMTLHPIEIARQLTTLEADLFRAVQPSELVGTVWTKKDKSITSPNLLKMIHHSNMLILWLEKCIVEAENFEERVAVLSRIIEIMMVFQELNNFNGVMEVVSALNSSAIYRLEHTFRDLSLRKKQALEEAKELSGDHYKKYTEKLRSINPPCVPFVGMYLSNILFTEQGNPDFLHSEVEGLINFSKRRKVAEITGEIQQYQNQPYCLQSDKAIKRFFENLDPMEDKSEKEFNDYLYEKSLEIEPRNCKQPPKFPRKFEYPLKSPGIKPSAVRHPSVVGTLTKVGYGSMELKPPLLSTRTTDEDSTTPIKAVSGTPPSPHTPTTPSSTSDFDNSVFAQVDIATPKDDEELPPPVPPRMRIDSNSPTRPPDATEPPLLPPKTKLPQAKPPLPPRRNSAHHPPGYVSQHSAPAAHYAGGAATLPYPSSPSAAASHQTTQFDMNGSIPAVPPRIHRKSPSYPHDQHIRRTASVSAPPSSPNAFSHRREIPTPMHYSTQFESPWVPRVKRPLTPTLNQSFHTQFANLTSSTPNLMQQQQQQQQQKVYQQQQQQHFYQQQSHHHHHHHQQQQQHQQQLPNQQTLANQPFVQTQQYQPSVPNRVSLSAPPVPLRPHEQQNSPSKGQSVPTEQV</sequence>
<dbReference type="GO" id="GO:0005085">
    <property type="term" value="F:guanyl-nucleotide exchange factor activity"/>
    <property type="evidence" value="ECO:0007669"/>
    <property type="project" value="UniProtKB-KW"/>
</dbReference>
<dbReference type="PROSITE" id="PS50212">
    <property type="entry name" value="RASGEF_NTER"/>
    <property type="match status" value="1"/>
</dbReference>
<feature type="compositionally biased region" description="Low complexity" evidence="3">
    <location>
        <begin position="1334"/>
        <end position="1346"/>
    </location>
</feature>
<dbReference type="GO" id="GO:0003677">
    <property type="term" value="F:DNA binding"/>
    <property type="evidence" value="ECO:0007669"/>
    <property type="project" value="InterPro"/>
</dbReference>
<dbReference type="SMART" id="SM00229">
    <property type="entry name" value="RasGEFN"/>
    <property type="match status" value="1"/>
</dbReference>
<evidence type="ECO:0000259" key="5">
    <source>
        <dbReference type="PROSITE" id="PS50009"/>
    </source>
</evidence>
<dbReference type="Gene3D" id="1.20.870.10">
    <property type="entry name" value="Son of sevenless (SoS) protein Chain: S domain 1"/>
    <property type="match status" value="1"/>
</dbReference>
<feature type="domain" description="DH" evidence="6">
    <location>
        <begin position="197"/>
        <end position="386"/>
    </location>
</feature>
<dbReference type="OMA" id="KNTHRED"/>
<dbReference type="InterPro" id="IPR008937">
    <property type="entry name" value="Ras-like_GEF"/>
</dbReference>
<feature type="region of interest" description="Disordered" evidence="3">
    <location>
        <begin position="1060"/>
        <end position="1177"/>
    </location>
</feature>
<dbReference type="CDD" id="cd22914">
    <property type="entry name" value="HFD_SOS1_rpt1"/>
    <property type="match status" value="1"/>
</dbReference>
<dbReference type="PROSITE" id="PS50009">
    <property type="entry name" value="RASGEF_CAT"/>
    <property type="match status" value="1"/>
</dbReference>